<dbReference type="Proteomes" id="UP001501771">
    <property type="component" value="Unassembled WGS sequence"/>
</dbReference>
<organism evidence="1 2">
    <name type="scientific">Nocardioides koreensis</name>
    <dbReference type="NCBI Taxonomy" id="433651"/>
    <lineage>
        <taxon>Bacteria</taxon>
        <taxon>Bacillati</taxon>
        <taxon>Actinomycetota</taxon>
        <taxon>Actinomycetes</taxon>
        <taxon>Propionibacteriales</taxon>
        <taxon>Nocardioidaceae</taxon>
        <taxon>Nocardioides</taxon>
    </lineage>
</organism>
<evidence type="ECO:0000313" key="2">
    <source>
        <dbReference type="Proteomes" id="UP001501771"/>
    </source>
</evidence>
<comment type="caution">
    <text evidence="1">The sequence shown here is derived from an EMBL/GenBank/DDBJ whole genome shotgun (WGS) entry which is preliminary data.</text>
</comment>
<evidence type="ECO:0000313" key="1">
    <source>
        <dbReference type="EMBL" id="GAA2138170.1"/>
    </source>
</evidence>
<dbReference type="EMBL" id="BAAAQR010000001">
    <property type="protein sequence ID" value="GAA2138170.1"/>
    <property type="molecule type" value="Genomic_DNA"/>
</dbReference>
<dbReference type="RefSeq" id="WP_344147315.1">
    <property type="nucleotide sequence ID" value="NZ_BAAAQR010000001.1"/>
</dbReference>
<protein>
    <recommendedName>
        <fullName evidence="3">Type IV toxin-antitoxin system AbiEi family antitoxin domain-containing protein</fullName>
    </recommendedName>
</protein>
<sequence length="313" mass="35081">MGDIDVEELRRLQIEQDGLITRAQLWSVGARKCDLDRMLRRRELAPTAHRGVFVNHTGPLSWRQRAWAAVLYAAPAALYLESADEPAPDDPIHLAIDATRRVGAIEGVRLHRVRELDPMVQWHLGPPRVRFEENTLALVHRAESDLEAIRLLTSAVGSRRTTAARLRQALVGTSRIARRPFLLALLDDLEAGTCSVLEHGYLTRVERAHALPEGRRQKPRAGVHGTEYRDVEYEEFGQVVELDGCTGHAAWEAQGRDADRDLDDHADGRDAVRLRWAQVYGTPCRTAERLGRILARRGWTGRPRSCGPGCEAA</sequence>
<gene>
    <name evidence="1" type="ORF">GCM10009844_05950</name>
</gene>
<accession>A0ABN2Z7X3</accession>
<keyword evidence="2" id="KW-1185">Reference proteome</keyword>
<reference evidence="1 2" key="1">
    <citation type="journal article" date="2019" name="Int. J. Syst. Evol. Microbiol.">
        <title>The Global Catalogue of Microorganisms (GCM) 10K type strain sequencing project: providing services to taxonomists for standard genome sequencing and annotation.</title>
        <authorList>
            <consortium name="The Broad Institute Genomics Platform"/>
            <consortium name="The Broad Institute Genome Sequencing Center for Infectious Disease"/>
            <person name="Wu L."/>
            <person name="Ma J."/>
        </authorList>
    </citation>
    <scope>NUCLEOTIDE SEQUENCE [LARGE SCALE GENOMIC DNA]</scope>
    <source>
        <strain evidence="1 2">JCM 16022</strain>
    </source>
</reference>
<proteinExistence type="predicted"/>
<evidence type="ECO:0008006" key="3">
    <source>
        <dbReference type="Google" id="ProtNLM"/>
    </source>
</evidence>
<name>A0ABN2Z7X3_9ACTN</name>